<keyword evidence="6" id="KW-1185">Reference proteome</keyword>
<feature type="domain" description="Solute-binding protein family 5" evidence="4">
    <location>
        <begin position="98"/>
        <end position="447"/>
    </location>
</feature>
<dbReference type="RefSeq" id="WP_317055297.1">
    <property type="nucleotide sequence ID" value="NZ_CP146606.1"/>
</dbReference>
<dbReference type="Pfam" id="PF00496">
    <property type="entry name" value="SBP_bac_5"/>
    <property type="match status" value="1"/>
</dbReference>
<dbReference type="InterPro" id="IPR039424">
    <property type="entry name" value="SBP_5"/>
</dbReference>
<evidence type="ECO:0000256" key="1">
    <source>
        <dbReference type="ARBA" id="ARBA00004418"/>
    </source>
</evidence>
<evidence type="ECO:0000313" key="5">
    <source>
        <dbReference type="EMBL" id="WYK18616.1"/>
    </source>
</evidence>
<dbReference type="CDD" id="cd08503">
    <property type="entry name" value="PBP2_NikA_DppA_OppA_like_17"/>
    <property type="match status" value="1"/>
</dbReference>
<dbReference type="Gene3D" id="3.40.190.10">
    <property type="entry name" value="Periplasmic binding protein-like II"/>
    <property type="match status" value="1"/>
</dbReference>
<accession>A0ABZ2TG00</accession>
<gene>
    <name evidence="5" type="ORF">RZS32_001650</name>
</gene>
<dbReference type="InterPro" id="IPR006311">
    <property type="entry name" value="TAT_signal"/>
</dbReference>
<sequence>MKKQEYIQKMELKLINRQIDRRQFMRGVLATGLTVSAATTLADRAHAATPQRGGTLRAGLGHGATTDTLDPGLFAAGFMIPVGIAMNGYLTTMDPNSEVKPSMAESWEASSDAKTWAFKMRQGIEFHNGKTVTAEDVITSINHHRGEDNTSAAAPLVAGVKDITADGELIIFELDAGNADFPAVLTDYHIPVQPMVDGKMDWESGVGCGPYRLDNLELGVTARLKRFENHWNDEEGFVDEWELLALLDTNARMTAVLTGDVDLADKVDVKTAGRLTGAPGLTVHNIAGNQHYTFAMNTKMSPYDDNNVRQALKYAINREELVEKILFGYGAVGNDHPIGSGQRYFNTELEQKTFDPDKAKFYLKEAGLTSLDVELSASDAAFSGAIDAGLLVQNSATQAGINVNVVREPNDGYWSDVWMKKQWVASYWGGRPVEDLMFTLAFKSGVSWNESFWSNERFDGLLAEARAELDEEKRRAMYWEMQDLVANDGGVAIPMFASYVFATRDGVGTPEVIGSNLDVDGASFMNRWWKTS</sequence>
<dbReference type="InterPro" id="IPR000914">
    <property type="entry name" value="SBP_5_dom"/>
</dbReference>
<organism evidence="5 6">
    <name type="scientific">Roseovarius rhodophyticola</name>
    <dbReference type="NCBI Taxonomy" id="3080827"/>
    <lineage>
        <taxon>Bacteria</taxon>
        <taxon>Pseudomonadati</taxon>
        <taxon>Pseudomonadota</taxon>
        <taxon>Alphaproteobacteria</taxon>
        <taxon>Rhodobacterales</taxon>
        <taxon>Roseobacteraceae</taxon>
        <taxon>Roseovarius</taxon>
    </lineage>
</organism>
<feature type="coiled-coil region" evidence="3">
    <location>
        <begin position="455"/>
        <end position="482"/>
    </location>
</feature>
<evidence type="ECO:0000313" key="6">
    <source>
        <dbReference type="Proteomes" id="UP001281305"/>
    </source>
</evidence>
<comment type="subcellular location">
    <subcellularLocation>
        <location evidence="1">Periplasm</location>
    </subcellularLocation>
</comment>
<evidence type="ECO:0000259" key="4">
    <source>
        <dbReference type="Pfam" id="PF00496"/>
    </source>
</evidence>
<dbReference type="PROSITE" id="PS51318">
    <property type="entry name" value="TAT"/>
    <property type="match status" value="1"/>
</dbReference>
<dbReference type="Proteomes" id="UP001281305">
    <property type="component" value="Chromosome"/>
</dbReference>
<dbReference type="Gene3D" id="3.10.105.10">
    <property type="entry name" value="Dipeptide-binding Protein, Domain 3"/>
    <property type="match status" value="1"/>
</dbReference>
<proteinExistence type="inferred from homology"/>
<comment type="similarity">
    <text evidence="2">Belongs to the bacterial solute-binding protein 5 family.</text>
</comment>
<dbReference type="PANTHER" id="PTHR30290">
    <property type="entry name" value="PERIPLASMIC BINDING COMPONENT OF ABC TRANSPORTER"/>
    <property type="match status" value="1"/>
</dbReference>
<dbReference type="PIRSF" id="PIRSF002741">
    <property type="entry name" value="MppA"/>
    <property type="match status" value="1"/>
</dbReference>
<keyword evidence="3" id="KW-0175">Coiled coil</keyword>
<dbReference type="InterPro" id="IPR030678">
    <property type="entry name" value="Peptide/Ni-bd"/>
</dbReference>
<dbReference type="SUPFAM" id="SSF53850">
    <property type="entry name" value="Periplasmic binding protein-like II"/>
    <property type="match status" value="1"/>
</dbReference>
<evidence type="ECO:0000256" key="3">
    <source>
        <dbReference type="SAM" id="Coils"/>
    </source>
</evidence>
<name>A0ABZ2TG00_9RHOB</name>
<protein>
    <submittedName>
        <fullName evidence="5">ABC transporter substrate-binding protein</fullName>
    </submittedName>
</protein>
<evidence type="ECO:0000256" key="2">
    <source>
        <dbReference type="ARBA" id="ARBA00005695"/>
    </source>
</evidence>
<reference evidence="5 6" key="1">
    <citation type="submission" date="2024-02" db="EMBL/GenBank/DDBJ databases">
        <title>Roseovarius strain W115 nov., isolated from a marine algae.</title>
        <authorList>
            <person name="Lee M.W."/>
            <person name="Lee J.K."/>
            <person name="Kim J.M."/>
            <person name="Choi D.G."/>
            <person name="Baek J.H."/>
            <person name="Bayburt H."/>
            <person name="Jung J.J."/>
            <person name="Han D.M."/>
            <person name="Jeon C.O."/>
        </authorList>
    </citation>
    <scope>NUCLEOTIDE SEQUENCE [LARGE SCALE GENOMIC DNA]</scope>
    <source>
        <strain evidence="5 6">W115</strain>
    </source>
</reference>
<dbReference type="EMBL" id="CP146606">
    <property type="protein sequence ID" value="WYK18616.1"/>
    <property type="molecule type" value="Genomic_DNA"/>
</dbReference>
<dbReference type="Gene3D" id="3.90.76.10">
    <property type="entry name" value="Dipeptide-binding Protein, Domain 1"/>
    <property type="match status" value="1"/>
</dbReference>